<proteinExistence type="inferred from homology"/>
<comment type="subcellular location">
    <subcellularLocation>
        <location evidence="1">Cell membrane</location>
        <topology evidence="1">Peripheral membrane protein</topology>
    </subcellularLocation>
</comment>
<keyword evidence="11" id="KW-1185">Reference proteome</keyword>
<gene>
    <name evidence="10" type="ORF">LX24_02616</name>
</gene>
<dbReference type="RefSeq" id="WP_166512561.1">
    <property type="nucleotide sequence ID" value="NZ_VNHM01000018.1"/>
</dbReference>
<sequence>MQCIEVERLTHVYLPGTPLENVALRDIELTVHEGEFIALVGAAGSGKSTLVQHFNGLLLPTAGRVRVFGTDTTDKKHRQGLWSQVGLVFQFPERQIFSATVFDDIAFGPRNMGWDRAKVAGRVKEALALVGLPEAIQTADPATLSGGILRRVAIAGVLVMRPRVLVLDEPGAGLEPRARQFILAGLKDLQVRLGTTVILITHFLEDAAAYADRVVVLKRGELLCDGKTREVLSQRQVLQEAGLKAPFAVELAQRLNAAGINLPAVPLTLAEAARLLCGLMQPPEPGRR</sequence>
<evidence type="ECO:0000313" key="11">
    <source>
        <dbReference type="Proteomes" id="UP000323166"/>
    </source>
</evidence>
<dbReference type="PROSITE" id="PS50893">
    <property type="entry name" value="ABC_TRANSPORTER_2"/>
    <property type="match status" value="1"/>
</dbReference>
<dbReference type="Gene3D" id="3.40.50.300">
    <property type="entry name" value="P-loop containing nucleotide triphosphate hydrolases"/>
    <property type="match status" value="1"/>
</dbReference>
<dbReference type="InterPro" id="IPR003593">
    <property type="entry name" value="AAA+_ATPase"/>
</dbReference>
<dbReference type="InterPro" id="IPR003439">
    <property type="entry name" value="ABC_transporter-like_ATP-bd"/>
</dbReference>
<keyword evidence="8" id="KW-0472">Membrane</keyword>
<evidence type="ECO:0000256" key="7">
    <source>
        <dbReference type="ARBA" id="ARBA00022967"/>
    </source>
</evidence>
<dbReference type="GO" id="GO:0043190">
    <property type="term" value="C:ATP-binding cassette (ABC) transporter complex"/>
    <property type="evidence" value="ECO:0007669"/>
    <property type="project" value="TreeGrafter"/>
</dbReference>
<comment type="caution">
    <text evidence="10">The sequence shown here is derived from an EMBL/GenBank/DDBJ whole genome shotgun (WGS) entry which is preliminary data.</text>
</comment>
<dbReference type="Proteomes" id="UP000323166">
    <property type="component" value="Unassembled WGS sequence"/>
</dbReference>
<evidence type="ECO:0000256" key="5">
    <source>
        <dbReference type="ARBA" id="ARBA00022741"/>
    </source>
</evidence>
<dbReference type="GO" id="GO:0042626">
    <property type="term" value="F:ATPase-coupled transmembrane transporter activity"/>
    <property type="evidence" value="ECO:0007669"/>
    <property type="project" value="TreeGrafter"/>
</dbReference>
<dbReference type="EMBL" id="VNHM01000018">
    <property type="protein sequence ID" value="TYO93816.1"/>
    <property type="molecule type" value="Genomic_DNA"/>
</dbReference>
<evidence type="ECO:0000256" key="8">
    <source>
        <dbReference type="ARBA" id="ARBA00023136"/>
    </source>
</evidence>
<reference evidence="10 11" key="1">
    <citation type="submission" date="2019-07" db="EMBL/GenBank/DDBJ databases">
        <title>Genomic Encyclopedia of Type Strains, Phase I: the one thousand microbial genomes (KMG-I) project.</title>
        <authorList>
            <person name="Kyrpides N."/>
        </authorList>
    </citation>
    <scope>NUCLEOTIDE SEQUENCE [LARGE SCALE GENOMIC DNA]</scope>
    <source>
        <strain evidence="10 11">DSM 6562</strain>
    </source>
</reference>
<dbReference type="InterPro" id="IPR027417">
    <property type="entry name" value="P-loop_NTPase"/>
</dbReference>
<dbReference type="AlphaFoldDB" id="A0A5S4ZNU9"/>
<evidence type="ECO:0000256" key="1">
    <source>
        <dbReference type="ARBA" id="ARBA00004202"/>
    </source>
</evidence>
<organism evidence="10 11">
    <name type="scientific">Desulfallas thermosapovorans DSM 6562</name>
    <dbReference type="NCBI Taxonomy" id="1121431"/>
    <lineage>
        <taxon>Bacteria</taxon>
        <taxon>Bacillati</taxon>
        <taxon>Bacillota</taxon>
        <taxon>Clostridia</taxon>
        <taxon>Eubacteriales</taxon>
        <taxon>Desulfallaceae</taxon>
        <taxon>Desulfallas</taxon>
    </lineage>
</organism>
<keyword evidence="5" id="KW-0547">Nucleotide-binding</keyword>
<keyword evidence="4" id="KW-1003">Cell membrane</keyword>
<dbReference type="Pfam" id="PF00005">
    <property type="entry name" value="ABC_tran"/>
    <property type="match status" value="1"/>
</dbReference>
<dbReference type="GO" id="GO:0005524">
    <property type="term" value="F:ATP binding"/>
    <property type="evidence" value="ECO:0007669"/>
    <property type="project" value="UniProtKB-KW"/>
</dbReference>
<comment type="similarity">
    <text evidence="2">Belongs to the ABC transporter superfamily.</text>
</comment>
<dbReference type="PANTHER" id="PTHR43553">
    <property type="entry name" value="HEAVY METAL TRANSPORTER"/>
    <property type="match status" value="1"/>
</dbReference>
<evidence type="ECO:0000313" key="10">
    <source>
        <dbReference type="EMBL" id="TYO93816.1"/>
    </source>
</evidence>
<dbReference type="InterPro" id="IPR015856">
    <property type="entry name" value="ABC_transpr_CbiO/EcfA_su"/>
</dbReference>
<keyword evidence="7" id="KW-1278">Translocase</keyword>
<name>A0A5S4ZNU9_9FIRM</name>
<evidence type="ECO:0000256" key="3">
    <source>
        <dbReference type="ARBA" id="ARBA00022448"/>
    </source>
</evidence>
<evidence type="ECO:0000256" key="6">
    <source>
        <dbReference type="ARBA" id="ARBA00022840"/>
    </source>
</evidence>
<feature type="domain" description="ABC transporter" evidence="9">
    <location>
        <begin position="4"/>
        <end position="244"/>
    </location>
</feature>
<evidence type="ECO:0000256" key="4">
    <source>
        <dbReference type="ARBA" id="ARBA00022475"/>
    </source>
</evidence>
<dbReference type="SMART" id="SM00382">
    <property type="entry name" value="AAA"/>
    <property type="match status" value="1"/>
</dbReference>
<dbReference type="InterPro" id="IPR050095">
    <property type="entry name" value="ECF_ABC_transporter_ATP-bd"/>
</dbReference>
<evidence type="ECO:0000259" key="9">
    <source>
        <dbReference type="PROSITE" id="PS50893"/>
    </source>
</evidence>
<protein>
    <submittedName>
        <fullName evidence="10">Energy-coupling factor transport system ATP-binding protein</fullName>
    </submittedName>
</protein>
<dbReference type="PANTHER" id="PTHR43553:SF24">
    <property type="entry name" value="ENERGY-COUPLING FACTOR TRANSPORTER ATP-BINDING PROTEIN ECFA1"/>
    <property type="match status" value="1"/>
</dbReference>
<dbReference type="GO" id="GO:0016887">
    <property type="term" value="F:ATP hydrolysis activity"/>
    <property type="evidence" value="ECO:0007669"/>
    <property type="project" value="InterPro"/>
</dbReference>
<dbReference type="FunFam" id="3.40.50.300:FF:000224">
    <property type="entry name" value="Energy-coupling factor transporter ATP-binding protein EcfA"/>
    <property type="match status" value="1"/>
</dbReference>
<dbReference type="CDD" id="cd03225">
    <property type="entry name" value="ABC_cobalt_CbiO_domain1"/>
    <property type="match status" value="1"/>
</dbReference>
<accession>A0A5S4ZNU9</accession>
<keyword evidence="6 10" id="KW-0067">ATP-binding</keyword>
<evidence type="ECO:0000256" key="2">
    <source>
        <dbReference type="ARBA" id="ARBA00005417"/>
    </source>
</evidence>
<keyword evidence="3" id="KW-0813">Transport</keyword>
<dbReference type="SUPFAM" id="SSF52540">
    <property type="entry name" value="P-loop containing nucleoside triphosphate hydrolases"/>
    <property type="match status" value="1"/>
</dbReference>